<evidence type="ECO:0000313" key="4">
    <source>
        <dbReference type="EMBL" id="EJZ86134.1"/>
    </source>
</evidence>
<accession>K0Z244</accession>
<dbReference type="AlphaFoldDB" id="K0Z244"/>
<dbReference type="PATRIC" id="fig|883077.3.peg.767"/>
<dbReference type="PANTHER" id="PTHR22912:SF217">
    <property type="entry name" value="DIHYDROLIPOYL DEHYDROGENASE"/>
    <property type="match status" value="1"/>
</dbReference>
<feature type="domain" description="FAD/NAD(P)-binding" evidence="3">
    <location>
        <begin position="6"/>
        <end position="133"/>
    </location>
</feature>
<name>K0Z244_9ACTO</name>
<sequence>MSEPEYDIVVLGAGSGGYATALRASQLGMKAALIDGDKVGGTCLHRGYIPTKASLHAAQTADAACESETFAIRSTFEGIDMAIAGTYRDSVITKLDKGLQGLLSSHNVKVVKGWGRLTGANTLTVDGRDITARYRTVEYNLAGNRKSNILNTQGFIKLVSVENGPIVGFHGNGSRR</sequence>
<proteinExistence type="inferred from homology"/>
<dbReference type="GO" id="GO:0006103">
    <property type="term" value="P:2-oxoglutarate metabolic process"/>
    <property type="evidence" value="ECO:0007669"/>
    <property type="project" value="TreeGrafter"/>
</dbReference>
<gene>
    <name evidence="4" type="ORF">HMPREF9241_00759</name>
</gene>
<keyword evidence="5" id="KW-1185">Reference proteome</keyword>
<dbReference type="GO" id="GO:0004148">
    <property type="term" value="F:dihydrolipoyl dehydrogenase (NADH) activity"/>
    <property type="evidence" value="ECO:0007669"/>
    <property type="project" value="TreeGrafter"/>
</dbReference>
<dbReference type="EMBL" id="AGWQ01000006">
    <property type="protein sequence ID" value="EJZ86134.1"/>
    <property type="molecule type" value="Genomic_DNA"/>
</dbReference>
<dbReference type="PRINTS" id="PR00411">
    <property type="entry name" value="PNDRDTASEI"/>
</dbReference>
<protein>
    <recommendedName>
        <fullName evidence="3">FAD/NAD(P)-binding domain-containing protein</fullName>
    </recommendedName>
</protein>
<organism evidence="4 5">
    <name type="scientific">Schaalia turicensis ACS-279-V-Col4</name>
    <dbReference type="NCBI Taxonomy" id="883077"/>
    <lineage>
        <taxon>Bacteria</taxon>
        <taxon>Bacillati</taxon>
        <taxon>Actinomycetota</taxon>
        <taxon>Actinomycetes</taxon>
        <taxon>Actinomycetales</taxon>
        <taxon>Actinomycetaceae</taxon>
        <taxon>Schaalia</taxon>
    </lineage>
</organism>
<evidence type="ECO:0000259" key="3">
    <source>
        <dbReference type="Pfam" id="PF07992"/>
    </source>
</evidence>
<dbReference type="Gene3D" id="3.50.50.60">
    <property type="entry name" value="FAD/NAD(P)-binding domain"/>
    <property type="match status" value="1"/>
</dbReference>
<dbReference type="InterPro" id="IPR023753">
    <property type="entry name" value="FAD/NAD-binding_dom"/>
</dbReference>
<reference evidence="4 5" key="1">
    <citation type="submission" date="2012-07" db="EMBL/GenBank/DDBJ databases">
        <title>The Genome Sequence of Actinomyces turicensis ACS-279-V-COL4.</title>
        <authorList>
            <consortium name="The Broad Institute Genome Sequencing Platform"/>
            <person name="Earl A."/>
            <person name="Ward D."/>
            <person name="Feldgarden M."/>
            <person name="Gevers D."/>
            <person name="Saerens B."/>
            <person name="Vaneechoutte M."/>
            <person name="Walker B."/>
            <person name="Young S.K."/>
            <person name="Zeng Q."/>
            <person name="Gargeya S."/>
            <person name="Fitzgerald M."/>
            <person name="Haas B."/>
            <person name="Abouelleil A."/>
            <person name="Alvarado L."/>
            <person name="Arachchi H.M."/>
            <person name="Berlin A."/>
            <person name="Chapman S.B."/>
            <person name="Goldberg J."/>
            <person name="Griggs A."/>
            <person name="Gujja S."/>
            <person name="Hansen M."/>
            <person name="Howarth C."/>
            <person name="Imamovic A."/>
            <person name="Larimer J."/>
            <person name="McCowen C."/>
            <person name="Montmayeur A."/>
            <person name="Murphy C."/>
            <person name="Neiman D."/>
            <person name="Pearson M."/>
            <person name="Priest M."/>
            <person name="Roberts A."/>
            <person name="Saif S."/>
            <person name="Shea T."/>
            <person name="Sisk P."/>
            <person name="Sykes S."/>
            <person name="Wortman J."/>
            <person name="Nusbaum C."/>
            <person name="Birren B."/>
        </authorList>
    </citation>
    <scope>NUCLEOTIDE SEQUENCE [LARGE SCALE GENOMIC DNA]</scope>
    <source>
        <strain evidence="4 5">ACS-279-V-Col4</strain>
    </source>
</reference>
<evidence type="ECO:0000256" key="1">
    <source>
        <dbReference type="ARBA" id="ARBA00007532"/>
    </source>
</evidence>
<dbReference type="PANTHER" id="PTHR22912">
    <property type="entry name" value="DISULFIDE OXIDOREDUCTASE"/>
    <property type="match status" value="1"/>
</dbReference>
<comment type="similarity">
    <text evidence="1">Belongs to the class-I pyridine nucleotide-disulfide oxidoreductase family.</text>
</comment>
<evidence type="ECO:0000313" key="5">
    <source>
        <dbReference type="Proteomes" id="UP000003994"/>
    </source>
</evidence>
<dbReference type="InterPro" id="IPR050151">
    <property type="entry name" value="Class-I_Pyr_Nuc-Dis_Oxidored"/>
</dbReference>
<dbReference type="HOGENOM" id="CLU_130254_0_0_11"/>
<dbReference type="SUPFAM" id="SSF51905">
    <property type="entry name" value="FAD/NAD(P)-binding domain"/>
    <property type="match status" value="1"/>
</dbReference>
<dbReference type="STRING" id="883077.HMPREF9241_00759"/>
<evidence type="ECO:0000256" key="2">
    <source>
        <dbReference type="ARBA" id="ARBA00023027"/>
    </source>
</evidence>
<dbReference type="eggNOG" id="COG1249">
    <property type="taxonomic scope" value="Bacteria"/>
</dbReference>
<dbReference type="Pfam" id="PF07992">
    <property type="entry name" value="Pyr_redox_2"/>
    <property type="match status" value="1"/>
</dbReference>
<dbReference type="GO" id="GO:0050660">
    <property type="term" value="F:flavin adenine dinucleotide binding"/>
    <property type="evidence" value="ECO:0007669"/>
    <property type="project" value="TreeGrafter"/>
</dbReference>
<comment type="caution">
    <text evidence="4">The sequence shown here is derived from an EMBL/GenBank/DDBJ whole genome shotgun (WGS) entry which is preliminary data.</text>
</comment>
<dbReference type="InterPro" id="IPR036188">
    <property type="entry name" value="FAD/NAD-bd_sf"/>
</dbReference>
<dbReference type="Proteomes" id="UP000003994">
    <property type="component" value="Unassembled WGS sequence"/>
</dbReference>
<keyword evidence="2" id="KW-0520">NAD</keyword>